<name>A0ABD3FLJ4_9STRA</name>
<keyword evidence="3" id="KW-1185">Reference proteome</keyword>
<feature type="region of interest" description="Disordered" evidence="1">
    <location>
        <begin position="1"/>
        <end position="36"/>
    </location>
</feature>
<dbReference type="PANTHER" id="PTHR33099">
    <property type="entry name" value="FE2OG DIOXYGENASE DOMAIN-CONTAINING PROTEIN"/>
    <property type="match status" value="1"/>
</dbReference>
<evidence type="ECO:0000256" key="1">
    <source>
        <dbReference type="SAM" id="MobiDB-lite"/>
    </source>
</evidence>
<sequence>MSSFEEHFEEGDWPFGGEGVADDEPGGADEVPTPSGASCVKISEILATADDKAGEYSFGGTANSLPIAPGLIVDGVGPISFPLVPQQAEMLIAKCEKSPFGHNLETKMDEDVRKSWQLAPDQVKISNT</sequence>
<organism evidence="2 3">
    <name type="scientific">Phytophthora oleae</name>
    <dbReference type="NCBI Taxonomy" id="2107226"/>
    <lineage>
        <taxon>Eukaryota</taxon>
        <taxon>Sar</taxon>
        <taxon>Stramenopiles</taxon>
        <taxon>Oomycota</taxon>
        <taxon>Peronosporomycetes</taxon>
        <taxon>Peronosporales</taxon>
        <taxon>Peronosporaceae</taxon>
        <taxon>Phytophthora</taxon>
    </lineage>
</organism>
<gene>
    <name evidence="2" type="ORF">V7S43_007504</name>
</gene>
<dbReference type="PANTHER" id="PTHR33099:SF7">
    <property type="entry name" value="MYND-TYPE DOMAIN-CONTAINING PROTEIN"/>
    <property type="match status" value="1"/>
</dbReference>
<reference evidence="2 3" key="1">
    <citation type="submission" date="2024-09" db="EMBL/GenBank/DDBJ databases">
        <title>Genome sequencing and assembly of Phytophthora oleae, isolate VK10A, causative agent of rot of olive drupes.</title>
        <authorList>
            <person name="Conti Taguali S."/>
            <person name="Riolo M."/>
            <person name="La Spada F."/>
            <person name="Cacciola S.O."/>
            <person name="Dionisio G."/>
        </authorList>
    </citation>
    <scope>NUCLEOTIDE SEQUENCE [LARGE SCALE GENOMIC DNA]</scope>
    <source>
        <strain evidence="2 3">VK10A</strain>
    </source>
</reference>
<comment type="caution">
    <text evidence="2">The sequence shown here is derived from an EMBL/GenBank/DDBJ whole genome shotgun (WGS) entry which is preliminary data.</text>
</comment>
<dbReference type="EMBL" id="JBIMZQ010000014">
    <property type="protein sequence ID" value="KAL3667272.1"/>
    <property type="molecule type" value="Genomic_DNA"/>
</dbReference>
<evidence type="ECO:0000313" key="3">
    <source>
        <dbReference type="Proteomes" id="UP001632037"/>
    </source>
</evidence>
<protein>
    <submittedName>
        <fullName evidence="2">Uncharacterized protein</fullName>
    </submittedName>
</protein>
<evidence type="ECO:0000313" key="2">
    <source>
        <dbReference type="EMBL" id="KAL3667272.1"/>
    </source>
</evidence>
<dbReference type="Proteomes" id="UP001632037">
    <property type="component" value="Unassembled WGS sequence"/>
</dbReference>
<accession>A0ABD3FLJ4</accession>
<proteinExistence type="predicted"/>
<dbReference type="AlphaFoldDB" id="A0ABD3FLJ4"/>